<proteinExistence type="predicted"/>
<dbReference type="Gene3D" id="1.10.8.1050">
    <property type="entry name" value="Antitoxin VbhA-like"/>
    <property type="match status" value="1"/>
</dbReference>
<dbReference type="Proteomes" id="UP000321746">
    <property type="component" value="Unassembled WGS sequence"/>
</dbReference>
<reference evidence="2 3" key="1">
    <citation type="submission" date="2019-07" db="EMBL/GenBank/DDBJ databases">
        <title>Whole genome shotgun sequence of Acetobacter oeni NBRC 105207.</title>
        <authorList>
            <person name="Hosoyama A."/>
            <person name="Uohara A."/>
            <person name="Ohji S."/>
            <person name="Ichikawa N."/>
        </authorList>
    </citation>
    <scope>NUCLEOTIDE SEQUENCE [LARGE SCALE GENOMIC DNA]</scope>
    <source>
        <strain evidence="2 3">NBRC 105207</strain>
    </source>
</reference>
<gene>
    <name evidence="2" type="ORF">AOE01nite_27540</name>
</gene>
<dbReference type="OrthoDB" id="7924041at2"/>
<organism evidence="2 3">
    <name type="scientific">Acetobacter oeni</name>
    <dbReference type="NCBI Taxonomy" id="304077"/>
    <lineage>
        <taxon>Bacteria</taxon>
        <taxon>Pseudomonadati</taxon>
        <taxon>Pseudomonadota</taxon>
        <taxon>Alphaproteobacteria</taxon>
        <taxon>Acetobacterales</taxon>
        <taxon>Acetobacteraceae</taxon>
        <taxon>Acetobacter</taxon>
    </lineage>
</organism>
<dbReference type="RefSeq" id="WP_146222787.1">
    <property type="nucleotide sequence ID" value="NZ_BJYG01000044.1"/>
</dbReference>
<dbReference type="Pfam" id="PF18495">
    <property type="entry name" value="VbhA"/>
    <property type="match status" value="1"/>
</dbReference>
<evidence type="ECO:0000313" key="3">
    <source>
        <dbReference type="Proteomes" id="UP000321746"/>
    </source>
</evidence>
<dbReference type="InterPro" id="IPR033788">
    <property type="entry name" value="VbhA-like"/>
</dbReference>
<comment type="caution">
    <text evidence="2">The sequence shown here is derived from an EMBL/GenBank/DDBJ whole genome shotgun (WGS) entry which is preliminary data.</text>
</comment>
<feature type="domain" description="Antitoxin VbhA" evidence="1">
    <location>
        <begin position="10"/>
        <end position="55"/>
    </location>
</feature>
<dbReference type="EMBL" id="BJYG01000044">
    <property type="protein sequence ID" value="GEN64530.1"/>
    <property type="molecule type" value="Genomic_DNA"/>
</dbReference>
<protein>
    <recommendedName>
        <fullName evidence="1">Antitoxin VbhA domain-containing protein</fullName>
    </recommendedName>
</protein>
<dbReference type="InterPro" id="IPR041535">
    <property type="entry name" value="VbhA"/>
</dbReference>
<dbReference type="InterPro" id="IPR043038">
    <property type="entry name" value="VbhA_sf"/>
</dbReference>
<sequence length="69" mass="7653">MLTPEQIAVRTRAVHKARVNNLIEGLREDPRDAPVLDAYARGEISGDEARRQVIEAITGRSVKKRSEAA</sequence>
<evidence type="ECO:0000259" key="1">
    <source>
        <dbReference type="Pfam" id="PF18495"/>
    </source>
</evidence>
<name>A0A511XNJ0_9PROT</name>
<evidence type="ECO:0000313" key="2">
    <source>
        <dbReference type="EMBL" id="GEN64530.1"/>
    </source>
</evidence>
<dbReference type="AlphaFoldDB" id="A0A511XNJ0"/>
<dbReference type="CDD" id="cd11586">
    <property type="entry name" value="VbhA_like"/>
    <property type="match status" value="1"/>
</dbReference>
<keyword evidence="3" id="KW-1185">Reference proteome</keyword>
<accession>A0A511XNJ0</accession>